<dbReference type="GO" id="GO:0007165">
    <property type="term" value="P:signal transduction"/>
    <property type="evidence" value="ECO:0007669"/>
    <property type="project" value="TreeGrafter"/>
</dbReference>
<dbReference type="AlphaFoldDB" id="A0A090LLX2"/>
<dbReference type="InterPro" id="IPR016187">
    <property type="entry name" value="CTDL_fold"/>
</dbReference>
<proteinExistence type="inferred from homology"/>
<dbReference type="WormBase" id="SRAE_2000322100">
    <property type="protein sequence ID" value="SRP03075"/>
    <property type="gene ID" value="WBGene00263442"/>
</dbReference>
<feature type="domain" description="Tyrosine specific protein phosphatases" evidence="10">
    <location>
        <begin position="137"/>
        <end position="195"/>
    </location>
</feature>
<reference evidence="13" key="2">
    <citation type="submission" date="2020-12" db="UniProtKB">
        <authorList>
            <consortium name="WormBaseParasite"/>
        </authorList>
    </citation>
    <scope>IDENTIFICATION</scope>
</reference>
<dbReference type="OrthoDB" id="5838060at2759"/>
<dbReference type="GO" id="GO:0004722">
    <property type="term" value="F:protein serine/threonine phosphatase activity"/>
    <property type="evidence" value="ECO:0007669"/>
    <property type="project" value="UniProtKB-EC"/>
</dbReference>
<evidence type="ECO:0000313" key="12">
    <source>
        <dbReference type="Proteomes" id="UP000035682"/>
    </source>
</evidence>
<evidence type="ECO:0000256" key="6">
    <source>
        <dbReference type="ARBA" id="ARBA00048336"/>
    </source>
</evidence>
<dbReference type="GO" id="GO:0005829">
    <property type="term" value="C:cytosol"/>
    <property type="evidence" value="ECO:0007669"/>
    <property type="project" value="TreeGrafter"/>
</dbReference>
<name>A0A090LLX2_STRRB</name>
<evidence type="ECO:0000259" key="10">
    <source>
        <dbReference type="PROSITE" id="PS50056"/>
    </source>
</evidence>
<evidence type="ECO:0000256" key="2">
    <source>
        <dbReference type="ARBA" id="ARBA00022801"/>
    </source>
</evidence>
<organism evidence="11">
    <name type="scientific">Strongyloides ratti</name>
    <name type="common">Parasitic roundworm</name>
    <dbReference type="NCBI Taxonomy" id="34506"/>
    <lineage>
        <taxon>Eukaryota</taxon>
        <taxon>Metazoa</taxon>
        <taxon>Ecdysozoa</taxon>
        <taxon>Nematoda</taxon>
        <taxon>Chromadorea</taxon>
        <taxon>Rhabditida</taxon>
        <taxon>Tylenchina</taxon>
        <taxon>Panagrolaimomorpha</taxon>
        <taxon>Strongyloidoidea</taxon>
        <taxon>Strongyloididae</taxon>
        <taxon>Strongyloides</taxon>
    </lineage>
</organism>
<dbReference type="WBParaSite" id="SRAE_2000322100.1">
    <property type="protein sequence ID" value="SRAE_2000322100.1"/>
    <property type="gene ID" value="WBGene00263442"/>
</dbReference>
<dbReference type="PROSITE" id="PS50056">
    <property type="entry name" value="TYR_PHOSPHATASE_2"/>
    <property type="match status" value="1"/>
</dbReference>
<protein>
    <submittedName>
        <fullName evidence="11 13">AT07276p</fullName>
    </submittedName>
</protein>
<comment type="similarity">
    <text evidence="1">Belongs to the protein-tyrosine phosphatase family. Non-receptor class dual specificity subfamily.</text>
</comment>
<comment type="catalytic activity">
    <reaction evidence="5">
        <text>O-phospho-L-seryl-[protein] + H2O = L-seryl-[protein] + phosphate</text>
        <dbReference type="Rhea" id="RHEA:20629"/>
        <dbReference type="Rhea" id="RHEA-COMP:9863"/>
        <dbReference type="Rhea" id="RHEA-COMP:11604"/>
        <dbReference type="ChEBI" id="CHEBI:15377"/>
        <dbReference type="ChEBI" id="CHEBI:29999"/>
        <dbReference type="ChEBI" id="CHEBI:43474"/>
        <dbReference type="ChEBI" id="CHEBI:83421"/>
        <dbReference type="EC" id="3.1.3.16"/>
    </reaction>
</comment>
<dbReference type="InterPro" id="IPR029021">
    <property type="entry name" value="Prot-tyrosine_phosphatase-like"/>
</dbReference>
<comment type="catalytic activity">
    <reaction evidence="6">
        <text>O-phospho-L-threonyl-[protein] + H2O = L-threonyl-[protein] + phosphate</text>
        <dbReference type="Rhea" id="RHEA:47004"/>
        <dbReference type="Rhea" id="RHEA-COMP:11060"/>
        <dbReference type="Rhea" id="RHEA-COMP:11605"/>
        <dbReference type="ChEBI" id="CHEBI:15377"/>
        <dbReference type="ChEBI" id="CHEBI:30013"/>
        <dbReference type="ChEBI" id="CHEBI:43474"/>
        <dbReference type="ChEBI" id="CHEBI:61977"/>
        <dbReference type="EC" id="3.1.3.16"/>
    </reaction>
</comment>
<reference evidence="11 12" key="1">
    <citation type="submission" date="2014-09" db="EMBL/GenBank/DDBJ databases">
        <authorList>
            <person name="Martin A.A."/>
        </authorList>
    </citation>
    <scope>NUCLEOTIDE SEQUENCE</scope>
    <source>
        <strain evidence="12">ED321</strain>
        <strain evidence="11">ED321 Heterogonic</strain>
    </source>
</reference>
<dbReference type="SMART" id="SM00195">
    <property type="entry name" value="DSPc"/>
    <property type="match status" value="1"/>
</dbReference>
<evidence type="ECO:0000259" key="9">
    <source>
        <dbReference type="PROSITE" id="PS50054"/>
    </source>
</evidence>
<dbReference type="Proteomes" id="UP000035682">
    <property type="component" value="Unplaced"/>
</dbReference>
<dbReference type="PANTHER" id="PTHR45948:SF2">
    <property type="entry name" value="DUAL SPECIFICITY PROTEIN PHOSPHATASE"/>
    <property type="match status" value="1"/>
</dbReference>
<feature type="domain" description="C-type lectin" evidence="8">
    <location>
        <begin position="353"/>
        <end position="464"/>
    </location>
</feature>
<dbReference type="Gene3D" id="3.90.190.10">
    <property type="entry name" value="Protein tyrosine phosphatase superfamily"/>
    <property type="match status" value="1"/>
</dbReference>
<dbReference type="InterPro" id="IPR016186">
    <property type="entry name" value="C-type_lectin-like/link_sf"/>
</dbReference>
<evidence type="ECO:0000259" key="8">
    <source>
        <dbReference type="PROSITE" id="PS50041"/>
    </source>
</evidence>
<dbReference type="PROSITE" id="PS00615">
    <property type="entry name" value="C_TYPE_LECTIN_1"/>
    <property type="match status" value="1"/>
</dbReference>
<evidence type="ECO:0000256" key="4">
    <source>
        <dbReference type="ARBA" id="ARBA00023157"/>
    </source>
</evidence>
<accession>A0A090LLX2</accession>
<dbReference type="PANTHER" id="PTHR45948">
    <property type="entry name" value="DUAL SPECIFICITY PROTEIN PHOSPHATASE DDB_G0269404-RELATED"/>
    <property type="match status" value="1"/>
</dbReference>
<dbReference type="PROSITE" id="PS50041">
    <property type="entry name" value="C_TYPE_LECTIN_2"/>
    <property type="match status" value="1"/>
</dbReference>
<evidence type="ECO:0000313" key="14">
    <source>
        <dbReference type="WormBase" id="SRAE_2000322100"/>
    </source>
</evidence>
<dbReference type="EMBL" id="LN609529">
    <property type="protein sequence ID" value="CEF68565.1"/>
    <property type="molecule type" value="Genomic_DNA"/>
</dbReference>
<dbReference type="InterPro" id="IPR018378">
    <property type="entry name" value="C-type_lectin_CS"/>
</dbReference>
<evidence type="ECO:0000313" key="11">
    <source>
        <dbReference type="EMBL" id="CEF68565.1"/>
    </source>
</evidence>
<dbReference type="GO" id="GO:0004725">
    <property type="term" value="F:protein tyrosine phosphatase activity"/>
    <property type="evidence" value="ECO:0007669"/>
    <property type="project" value="TreeGrafter"/>
</dbReference>
<keyword evidence="3" id="KW-0904">Protein phosphatase</keyword>
<feature type="domain" description="Tyrosine-protein phosphatase" evidence="9">
    <location>
        <begin position="73"/>
        <end position="217"/>
    </location>
</feature>
<dbReference type="CTD" id="36380935"/>
<keyword evidence="12" id="KW-1185">Reference proteome</keyword>
<evidence type="ECO:0000256" key="7">
    <source>
        <dbReference type="SAM" id="Coils"/>
    </source>
</evidence>
<evidence type="ECO:0000313" key="13">
    <source>
        <dbReference type="WBParaSite" id="SRAE_2000322100.1"/>
    </source>
</evidence>
<dbReference type="InterPro" id="IPR000340">
    <property type="entry name" value="Dual-sp_phosphatase_cat-dom"/>
</dbReference>
<dbReference type="SUPFAM" id="SSF52799">
    <property type="entry name" value="(Phosphotyrosine protein) phosphatases II"/>
    <property type="match status" value="1"/>
</dbReference>
<dbReference type="GeneID" id="36380935"/>
<dbReference type="STRING" id="34506.A0A090LLX2"/>
<feature type="coiled-coil region" evidence="7">
    <location>
        <begin position="311"/>
        <end position="338"/>
    </location>
</feature>
<dbReference type="InterPro" id="IPR001304">
    <property type="entry name" value="C-type_lectin-like"/>
</dbReference>
<dbReference type="Gene3D" id="3.10.100.10">
    <property type="entry name" value="Mannose-Binding Protein A, subunit A"/>
    <property type="match status" value="1"/>
</dbReference>
<dbReference type="RefSeq" id="XP_024507765.1">
    <property type="nucleotide sequence ID" value="XM_024654389.1"/>
</dbReference>
<dbReference type="Pfam" id="PF00782">
    <property type="entry name" value="DSPc"/>
    <property type="match status" value="1"/>
</dbReference>
<keyword evidence="4" id="KW-1015">Disulfide bond</keyword>
<dbReference type="InterPro" id="IPR000387">
    <property type="entry name" value="Tyr_Pase_dom"/>
</dbReference>
<dbReference type="PROSITE" id="PS50054">
    <property type="entry name" value="TYR_PHOSPHATASE_DUAL"/>
    <property type="match status" value="1"/>
</dbReference>
<dbReference type="SUPFAM" id="SSF56436">
    <property type="entry name" value="C-type lectin-like"/>
    <property type="match status" value="1"/>
</dbReference>
<gene>
    <name evidence="11 13 14" type="ORF">SRAE_2000322100</name>
</gene>
<evidence type="ECO:0000256" key="3">
    <source>
        <dbReference type="ARBA" id="ARBA00022912"/>
    </source>
</evidence>
<sequence>MTNINKETLNNNFSCELNNIFPLTDTISTTNNTIKFDNKKENNVLKEEEVVDDKNRKSLDILKKYRKKLFTSSMDEIIPNLFVGSLRDSISIDQLAKNKIKRIVSLMSYFPKQDHPHHTNIKTLKIQVEDKCCQDILTFVPMINSFIHKGRMNNEACLIHCFIGASRSVTVTALYILSVTTISYNSVLSLITSKRLSASPNIGFRMQLRKFSLDLRDNEYRRLMLENDDNDESKEKFEELFKNDKKGNFPAEIRCLRQKLTLCLEGNGINYNYHNYENFKNPTNMSCCGKMREDIENIIYKKIEDIEGKFKNEIEKMIENYEQKLKLINVKLENEQIKNERYIKLMTKKVHHFNNSEYIFIEDKVSWYAAEHACSKWDGHLVSFLSEEENNFVKMLHKTVIWTGLNDIQNEGNFIFTDNSETNFINWKPGSPDNKEHNENCVEQDSYGKLNDIFCFMARPYICKR</sequence>
<keyword evidence="2" id="KW-0378">Hydrolase</keyword>
<dbReference type="InterPro" id="IPR020422">
    <property type="entry name" value="TYR_PHOSPHATASE_DUAL_dom"/>
</dbReference>
<keyword evidence="7" id="KW-0175">Coiled coil</keyword>
<evidence type="ECO:0000256" key="5">
    <source>
        <dbReference type="ARBA" id="ARBA00047761"/>
    </source>
</evidence>
<dbReference type="Pfam" id="PF00059">
    <property type="entry name" value="Lectin_C"/>
    <property type="match status" value="1"/>
</dbReference>
<evidence type="ECO:0000256" key="1">
    <source>
        <dbReference type="ARBA" id="ARBA00008601"/>
    </source>
</evidence>
<dbReference type="SMART" id="SM00034">
    <property type="entry name" value="CLECT"/>
    <property type="match status" value="1"/>
</dbReference>